<dbReference type="PROSITE" id="PS52016">
    <property type="entry name" value="TONB_DEPENDENT_REC_3"/>
    <property type="match status" value="1"/>
</dbReference>
<keyword evidence="4 10" id="KW-0812">Transmembrane</keyword>
<dbReference type="RefSeq" id="WP_214113855.1">
    <property type="nucleotide sequence ID" value="NZ_JAHCTB010000005.1"/>
</dbReference>
<keyword evidence="6 11" id="KW-0798">TonB box</keyword>
<keyword evidence="8 14" id="KW-0675">Receptor</keyword>
<comment type="similarity">
    <text evidence="10 11">Belongs to the TonB-dependent receptor family.</text>
</comment>
<dbReference type="Proteomes" id="UP001297092">
    <property type="component" value="Unassembled WGS sequence"/>
</dbReference>
<keyword evidence="9 10" id="KW-0998">Cell outer membrane</keyword>
<dbReference type="Gene3D" id="2.170.130.10">
    <property type="entry name" value="TonB-dependent receptor, plug domain"/>
    <property type="match status" value="1"/>
</dbReference>
<evidence type="ECO:0000256" key="5">
    <source>
        <dbReference type="ARBA" id="ARBA00022729"/>
    </source>
</evidence>
<dbReference type="PANTHER" id="PTHR30069:SF29">
    <property type="entry name" value="HEMOGLOBIN AND HEMOGLOBIN-HAPTOGLOBIN-BINDING PROTEIN 1-RELATED"/>
    <property type="match status" value="1"/>
</dbReference>
<keyword evidence="7 10" id="KW-0472">Membrane</keyword>
<evidence type="ECO:0000256" key="11">
    <source>
        <dbReference type="RuleBase" id="RU003357"/>
    </source>
</evidence>
<feature type="domain" description="TonB-dependent receptor-like beta-barrel" evidence="12">
    <location>
        <begin position="338"/>
        <end position="774"/>
    </location>
</feature>
<dbReference type="InterPro" id="IPR037066">
    <property type="entry name" value="Plug_dom_sf"/>
</dbReference>
<dbReference type="PROSITE" id="PS01156">
    <property type="entry name" value="TONB_DEPENDENT_REC_2"/>
    <property type="match status" value="1"/>
</dbReference>
<dbReference type="InterPro" id="IPR039426">
    <property type="entry name" value="TonB-dep_rcpt-like"/>
</dbReference>
<feature type="domain" description="TonB-dependent receptor plug" evidence="13">
    <location>
        <begin position="114"/>
        <end position="220"/>
    </location>
</feature>
<organism evidence="14 15">
    <name type="scientific">Aequorivita echinoideorum</name>
    <dbReference type="NCBI Taxonomy" id="1549647"/>
    <lineage>
        <taxon>Bacteria</taxon>
        <taxon>Pseudomonadati</taxon>
        <taxon>Bacteroidota</taxon>
        <taxon>Flavobacteriia</taxon>
        <taxon>Flavobacteriales</taxon>
        <taxon>Flavobacteriaceae</taxon>
        <taxon>Aequorivita</taxon>
    </lineage>
</organism>
<evidence type="ECO:0000256" key="1">
    <source>
        <dbReference type="ARBA" id="ARBA00004571"/>
    </source>
</evidence>
<protein>
    <submittedName>
        <fullName evidence="14">TonB-dependent receptor</fullName>
    </submittedName>
</protein>
<evidence type="ECO:0000256" key="2">
    <source>
        <dbReference type="ARBA" id="ARBA00022448"/>
    </source>
</evidence>
<accession>A0ABS5S6H6</accession>
<evidence type="ECO:0000259" key="13">
    <source>
        <dbReference type="Pfam" id="PF07715"/>
    </source>
</evidence>
<gene>
    <name evidence="14" type="ORF">KIV10_11490</name>
</gene>
<dbReference type="InterPro" id="IPR000531">
    <property type="entry name" value="Beta-barrel_TonB"/>
</dbReference>
<dbReference type="InterPro" id="IPR036942">
    <property type="entry name" value="Beta-barrel_TonB_sf"/>
</dbReference>
<keyword evidence="2 10" id="KW-0813">Transport</keyword>
<evidence type="ECO:0000313" key="15">
    <source>
        <dbReference type="Proteomes" id="UP001297092"/>
    </source>
</evidence>
<dbReference type="Pfam" id="PF00593">
    <property type="entry name" value="TonB_dep_Rec_b-barrel"/>
    <property type="match status" value="1"/>
</dbReference>
<comment type="caution">
    <text evidence="14">The sequence shown here is derived from an EMBL/GenBank/DDBJ whole genome shotgun (WGS) entry which is preliminary data.</text>
</comment>
<name>A0ABS5S6H6_9FLAO</name>
<evidence type="ECO:0000256" key="10">
    <source>
        <dbReference type="PROSITE-ProRule" id="PRU01360"/>
    </source>
</evidence>
<dbReference type="EMBL" id="JAHCTB010000005">
    <property type="protein sequence ID" value="MBT0608806.1"/>
    <property type="molecule type" value="Genomic_DNA"/>
</dbReference>
<evidence type="ECO:0000256" key="7">
    <source>
        <dbReference type="ARBA" id="ARBA00023136"/>
    </source>
</evidence>
<keyword evidence="3 10" id="KW-1134">Transmembrane beta strand</keyword>
<reference evidence="14 15" key="1">
    <citation type="submission" date="2021-05" db="EMBL/GenBank/DDBJ databases">
        <title>Aequorivita echinoideorum JCM 30378 genome.</title>
        <authorList>
            <person name="Zhang H."/>
            <person name="Li C."/>
        </authorList>
    </citation>
    <scope>NUCLEOTIDE SEQUENCE [LARGE SCALE GENOMIC DNA]</scope>
    <source>
        <strain evidence="14 15">JCM30378</strain>
    </source>
</reference>
<evidence type="ECO:0000256" key="6">
    <source>
        <dbReference type="ARBA" id="ARBA00023077"/>
    </source>
</evidence>
<sequence length="801" mass="89452">MRKLILLWLLLGAVGTAISQTITIKNNQTQQPIELVTLSSASPSVFATTNAEGQANIAAFKGVERIEIRSLGYKTLTRSYAELEATLFILEMETSNLNLDEVVISATRWRQSTDDIPSKIINISAEEVALQNPQTAADLLGISGKVFIQKSQQGGGSPMIRGFATSRLLYSVDGVRMNTAIFRSGNLQNVINIDPFAVENTEILFGPGSVIYGSDAIGGVMSFQTLTPQLSLTDQPLITGKAGARYSSANNEKTGHFDVNLGFKKWALVTSVTSWDYDNLRQGSHGPEDYIKDYYVQRQDSMDVVITQDDKLLQIPSAYSQINMMQKIRFKPNERWDFQYGFHFSETSPYGRYDRHNRVRNGTARYAEWDYGPQIWMMNNLNVSFNANNSVFDQMSLRLAHQWFEESRIDRSLNNNERNTQSEEVSAYSINLDFVKATHANNTLFYGVEYVLNDVDSFGKLTDISTNISEMGPSRYPQSTWQSMAAYVTDEFKISEKFTLSAGARYNHVLLDSEFDTTFYPFPFTEANLSNGALTGSLGGVYRPDETWVLSGNLGTAFRSPNVDDVGKVFDSEPGSVTVPNPDLKPEYAYNADLGAAKVFGDLVKVDITGYYTHLEDALVRRNFQLNGLDSIPYQGELSQVQAIQNAAVAHVYGIQAGVEVKLPQGFGFSTDVNFQKGEEELDNGTTSTSRHAAPFFGISRLNYKANNLNMELNLAYQAKRDFEDLPEEEKEKTEIYALDENGNPYAPSWYTLNFKALYKLTETFDVSGGIENLTDQRYRPYTSGISGAGRNFILAVTAHF</sequence>
<evidence type="ECO:0000313" key="14">
    <source>
        <dbReference type="EMBL" id="MBT0608806.1"/>
    </source>
</evidence>
<comment type="subcellular location">
    <subcellularLocation>
        <location evidence="1 10">Cell outer membrane</location>
        <topology evidence="1 10">Multi-pass membrane protein</topology>
    </subcellularLocation>
</comment>
<dbReference type="InterPro" id="IPR010917">
    <property type="entry name" value="TonB_rcpt_CS"/>
</dbReference>
<evidence type="ECO:0000259" key="12">
    <source>
        <dbReference type="Pfam" id="PF00593"/>
    </source>
</evidence>
<keyword evidence="5" id="KW-0732">Signal</keyword>
<dbReference type="PANTHER" id="PTHR30069">
    <property type="entry name" value="TONB-DEPENDENT OUTER MEMBRANE RECEPTOR"/>
    <property type="match status" value="1"/>
</dbReference>
<evidence type="ECO:0000256" key="4">
    <source>
        <dbReference type="ARBA" id="ARBA00022692"/>
    </source>
</evidence>
<evidence type="ECO:0000256" key="3">
    <source>
        <dbReference type="ARBA" id="ARBA00022452"/>
    </source>
</evidence>
<proteinExistence type="inferred from homology"/>
<dbReference type="Pfam" id="PF07715">
    <property type="entry name" value="Plug"/>
    <property type="match status" value="1"/>
</dbReference>
<dbReference type="InterPro" id="IPR012910">
    <property type="entry name" value="Plug_dom"/>
</dbReference>
<keyword evidence="15" id="KW-1185">Reference proteome</keyword>
<evidence type="ECO:0000256" key="9">
    <source>
        <dbReference type="ARBA" id="ARBA00023237"/>
    </source>
</evidence>
<dbReference type="Gene3D" id="2.40.170.20">
    <property type="entry name" value="TonB-dependent receptor, beta-barrel domain"/>
    <property type="match status" value="1"/>
</dbReference>
<evidence type="ECO:0000256" key="8">
    <source>
        <dbReference type="ARBA" id="ARBA00023170"/>
    </source>
</evidence>
<dbReference type="CDD" id="cd01347">
    <property type="entry name" value="ligand_gated_channel"/>
    <property type="match status" value="1"/>
</dbReference>
<dbReference type="SUPFAM" id="SSF56935">
    <property type="entry name" value="Porins"/>
    <property type="match status" value="1"/>
</dbReference>